<keyword evidence="1" id="KW-0175">Coiled coil</keyword>
<keyword evidence="2" id="KW-0812">Transmembrane</keyword>
<proteinExistence type="predicted"/>
<feature type="transmembrane region" description="Helical" evidence="2">
    <location>
        <begin position="48"/>
        <end position="65"/>
    </location>
</feature>
<dbReference type="SUPFAM" id="SSF54427">
    <property type="entry name" value="NTF2-like"/>
    <property type="match status" value="1"/>
</dbReference>
<dbReference type="AlphaFoldDB" id="A0A2W4RF12"/>
<evidence type="ECO:0000256" key="2">
    <source>
        <dbReference type="SAM" id="Phobius"/>
    </source>
</evidence>
<sequence>MKCSRCANENDKNRMNCWFCGAILPKTNKAIGSFFFNFEYIRLNLKKLGIYAVVAGFFFYGFHLIELEQQNEAEHKQEKLDMQRKLEIAEKLREEAEKRVQLANEKVDQLPTNPAQAPTVIPAEMPRQLVKPILTDPIDAQIESIVRQHFAADNNCDVEATMSFYAGGIVTYDNISYDKEGLRNIKQKACERLPGYRKYSIRNDSINITAIGNSYKIVDYTLDWEVFSPKLQHNKSGITRVRIKVNAGLTPPKIVSENHYKL</sequence>
<dbReference type="InterPro" id="IPR032710">
    <property type="entry name" value="NTF2-like_dom_sf"/>
</dbReference>
<organism evidence="3 4">
    <name type="scientific">Candidatus Methylumidiphilus alinenensis</name>
    <dbReference type="NCBI Taxonomy" id="2202197"/>
    <lineage>
        <taxon>Bacteria</taxon>
        <taxon>Pseudomonadati</taxon>
        <taxon>Pseudomonadota</taxon>
        <taxon>Gammaproteobacteria</taxon>
        <taxon>Methylococcales</taxon>
        <taxon>Candidatus Methylumidiphilus</taxon>
    </lineage>
</organism>
<evidence type="ECO:0000313" key="4">
    <source>
        <dbReference type="Proteomes" id="UP000249396"/>
    </source>
</evidence>
<keyword evidence="2" id="KW-1133">Transmembrane helix</keyword>
<gene>
    <name evidence="3" type="ORF">DM484_06440</name>
</gene>
<evidence type="ECO:0000256" key="1">
    <source>
        <dbReference type="SAM" id="Coils"/>
    </source>
</evidence>
<protein>
    <submittedName>
        <fullName evidence="3">Uncharacterized protein</fullName>
    </submittedName>
</protein>
<accession>A0A2W4RF12</accession>
<keyword evidence="2" id="KW-0472">Membrane</keyword>
<feature type="coiled-coil region" evidence="1">
    <location>
        <begin position="65"/>
        <end position="113"/>
    </location>
</feature>
<dbReference type="Proteomes" id="UP000249396">
    <property type="component" value="Unassembled WGS sequence"/>
</dbReference>
<name>A0A2W4RF12_9GAMM</name>
<dbReference type="EMBL" id="QJPH01000220">
    <property type="protein sequence ID" value="PZN82432.1"/>
    <property type="molecule type" value="Genomic_DNA"/>
</dbReference>
<comment type="caution">
    <text evidence="3">The sequence shown here is derived from an EMBL/GenBank/DDBJ whole genome shotgun (WGS) entry which is preliminary data.</text>
</comment>
<reference evidence="3 4" key="1">
    <citation type="journal article" date="2018" name="Aquat. Microb. Ecol.">
        <title>Gammaproteobacterial methanotrophs dominate.</title>
        <authorList>
            <person name="Rissanen A.J."/>
            <person name="Saarenheimo J."/>
            <person name="Tiirola M."/>
            <person name="Peura S."/>
            <person name="Aalto S.L."/>
            <person name="Karvinen A."/>
            <person name="Nykanen H."/>
        </authorList>
    </citation>
    <scope>NUCLEOTIDE SEQUENCE [LARGE SCALE GENOMIC DNA]</scope>
    <source>
        <strain evidence="3">AMbin10</strain>
    </source>
</reference>
<evidence type="ECO:0000313" key="3">
    <source>
        <dbReference type="EMBL" id="PZN82432.1"/>
    </source>
</evidence>